<evidence type="ECO:0000259" key="8">
    <source>
        <dbReference type="SMART" id="SM01081"/>
    </source>
</evidence>
<dbReference type="CDD" id="cd06569">
    <property type="entry name" value="GH20_Sm-chitobiase-like"/>
    <property type="match status" value="1"/>
</dbReference>
<dbReference type="SUPFAM" id="SSF55545">
    <property type="entry name" value="beta-N-acetylhexosaminidase-like domain"/>
    <property type="match status" value="1"/>
</dbReference>
<dbReference type="InterPro" id="IPR025705">
    <property type="entry name" value="Beta_hexosaminidase_sua/sub"/>
</dbReference>
<dbReference type="Gene3D" id="3.20.20.80">
    <property type="entry name" value="Glycosidases"/>
    <property type="match status" value="1"/>
</dbReference>
<dbReference type="SUPFAM" id="SSF49384">
    <property type="entry name" value="Carbohydrate-binding domain"/>
    <property type="match status" value="1"/>
</dbReference>
<evidence type="ECO:0000256" key="5">
    <source>
        <dbReference type="ARBA" id="ARBA00023295"/>
    </source>
</evidence>
<dbReference type="InterPro" id="IPR015882">
    <property type="entry name" value="HEX_bac_N"/>
</dbReference>
<dbReference type="InterPro" id="IPR029018">
    <property type="entry name" value="Hex-like_dom2"/>
</dbReference>
<evidence type="ECO:0000256" key="2">
    <source>
        <dbReference type="ARBA" id="ARBA00006285"/>
    </source>
</evidence>
<keyword evidence="5" id="KW-0326">Glycosidase</keyword>
<dbReference type="InterPro" id="IPR012291">
    <property type="entry name" value="CBM2_carb-bd_dom_sf"/>
</dbReference>
<dbReference type="InterPro" id="IPR014756">
    <property type="entry name" value="Ig_E-set"/>
</dbReference>
<dbReference type="Pfam" id="PF00728">
    <property type="entry name" value="Glyco_hydro_20"/>
    <property type="match status" value="1"/>
</dbReference>
<gene>
    <name evidence="9" type="primary">hexB</name>
    <name evidence="9" type="ORF">TUM4630_22920</name>
</gene>
<dbReference type="EMBL" id="BPFB01000025">
    <property type="protein sequence ID" value="GIU47884.1"/>
    <property type="molecule type" value="Genomic_DNA"/>
</dbReference>
<evidence type="ECO:0000313" key="9">
    <source>
        <dbReference type="EMBL" id="GIU47884.1"/>
    </source>
</evidence>
<dbReference type="InterPro" id="IPR008965">
    <property type="entry name" value="CBM2/CBM3_carb-bd_dom_sf"/>
</dbReference>
<keyword evidence="10" id="KW-1185">Reference proteome</keyword>
<dbReference type="RefSeq" id="WP_119978846.1">
    <property type="nucleotide sequence ID" value="NZ_BPFB01000025.1"/>
</dbReference>
<name>A0ABQ4PJM1_9GAMM</name>
<reference evidence="9 10" key="1">
    <citation type="submission" date="2021-05" db="EMBL/GenBank/DDBJ databases">
        <title>Molecular characterization for Shewanella algae harboring chromosomal blaOXA-55-like strains isolated from clinical and environment sample.</title>
        <authorList>
            <person name="Ohama Y."/>
            <person name="Aoki K."/>
            <person name="Harada S."/>
            <person name="Moriya K."/>
            <person name="Ishii Y."/>
            <person name="Tateda K."/>
        </authorList>
    </citation>
    <scope>NUCLEOTIDE SEQUENCE [LARGE SCALE GENOMIC DNA]</scope>
    <source>
        <strain evidence="9 10">LMG 23746</strain>
    </source>
</reference>
<dbReference type="SMART" id="SM01081">
    <property type="entry name" value="CHB_HEX"/>
    <property type="match status" value="1"/>
</dbReference>
<dbReference type="SUPFAM" id="SSF51445">
    <property type="entry name" value="(Trans)glycosidases"/>
    <property type="match status" value="1"/>
</dbReference>
<comment type="caution">
    <text evidence="9">The sequence shown here is derived from an EMBL/GenBank/DDBJ whole genome shotgun (WGS) entry which is preliminary data.</text>
</comment>
<evidence type="ECO:0000256" key="6">
    <source>
        <dbReference type="ARBA" id="ARBA00030512"/>
    </source>
</evidence>
<sequence length="903" mass="100295">MNNKLVAIAVMLTLFGAACSEKPLEAVSLPAATTNAAVAITPASQNGTISQQQLHDFANTLGVTYATLTNYPQQCTSSGVDGRCFAAQITFTSAIDFKARDWAIYYSQLRPVKAVLSPEQSPELSPEFAITHVKGDLHKITPTEQFAGFEAGQTYTVDFIGELWQLSETDAMPNYYVVAPGLEPEVIASTRLGIDPDTGMETRPYAVAFVSEQTQYKRSDTDTLKWAKAEVLFEANAQVQPEPTLAINTIIPTPKSQIIDSAAPAVSLSSGYKLSATEVKRSAIDAALARLERLGVTEQKQGISLTLRPLTKPLMAGGYQLSITPDNITIRADDDAGYAYGIASLTSLIDVNTLSVNTMQIEDEPRYAFRGMHVDVARNFHSKQFILDLLDQMAAYKLNKLHLHMADDEGWRLEIDGLPELTDIGSKRCHDLQENSCLLPQLGSGPDAASAVNGYYTKADYIDILKYANARQIQVIPSMDMPGHSRAAIKSMEARYRKLLAKGDIAAANQYRLIDPQDTTQYASIQYYDDNTLNVCLESSFDFVGKVVDEIALLHQQAGQPLTVYHIGADETAGAWIESPVCQAFLHNNDKGVASEQDYGAYFIERVANILAEKGIEAAGWSDGMSHTRPERMPANIQSNIWDVISYDGFKRAHKQANLQWDTVLSNPEVLYFDFPYEADPKEHGYYWASRNTNERKIFSFMPDNLPANAEQWTNIEGQPFTADDTIKLNEQGQRLSGPLARGVTFRGLQGQIWSETIRSDDVAEYMIFPRLLALAERAWHQADWEVPYQHQGVVYHQDSGFFTDDMRAKQQAQWQVFANTLGHKELLKLDMANIAYRVPTLGARIEGGMLQINHFYPGLQAEYRLNGGQWQPYTQQVEVEGKVEVRGVAADGQRKGRILSVN</sequence>
<dbReference type="InterPro" id="IPR004867">
    <property type="entry name" value="CHB_C_dom"/>
</dbReference>
<dbReference type="Pfam" id="PF03173">
    <property type="entry name" value="CHB_HEX"/>
    <property type="match status" value="1"/>
</dbReference>
<evidence type="ECO:0000256" key="1">
    <source>
        <dbReference type="ARBA" id="ARBA00001231"/>
    </source>
</evidence>
<dbReference type="EC" id="3.2.1.52" evidence="3"/>
<dbReference type="Gene3D" id="3.30.379.10">
    <property type="entry name" value="Chitobiase/beta-hexosaminidase domain 2-like"/>
    <property type="match status" value="1"/>
</dbReference>
<proteinExistence type="inferred from homology"/>
<evidence type="ECO:0000256" key="4">
    <source>
        <dbReference type="ARBA" id="ARBA00022801"/>
    </source>
</evidence>
<dbReference type="Proteomes" id="UP000761574">
    <property type="component" value="Unassembled WGS sequence"/>
</dbReference>
<dbReference type="CDD" id="cd02847">
    <property type="entry name" value="E_set_Chitobiase_C"/>
    <property type="match status" value="1"/>
</dbReference>
<dbReference type="Gene3D" id="2.60.40.10">
    <property type="entry name" value="Immunoglobulins"/>
    <property type="match status" value="1"/>
</dbReference>
<evidence type="ECO:0000256" key="7">
    <source>
        <dbReference type="ARBA" id="ARBA00033000"/>
    </source>
</evidence>
<feature type="domain" description="Chitobiase/beta-hexosaminidases N-terminal" evidence="8">
    <location>
        <begin position="59"/>
        <end position="231"/>
    </location>
</feature>
<dbReference type="InterPro" id="IPR015883">
    <property type="entry name" value="Glyco_hydro_20_cat"/>
</dbReference>
<keyword evidence="4" id="KW-0378">Hydrolase</keyword>
<comment type="similarity">
    <text evidence="2">Belongs to the glycosyl hydrolase 20 family.</text>
</comment>
<dbReference type="PANTHER" id="PTHR22600">
    <property type="entry name" value="BETA-HEXOSAMINIDASE"/>
    <property type="match status" value="1"/>
</dbReference>
<accession>A0ABQ4PJM1</accession>
<dbReference type="InterPro" id="IPR013783">
    <property type="entry name" value="Ig-like_fold"/>
</dbReference>
<organism evidence="9 10">
    <name type="scientific">Shewanella algidipiscicola</name>
    <dbReference type="NCBI Taxonomy" id="614070"/>
    <lineage>
        <taxon>Bacteria</taxon>
        <taxon>Pseudomonadati</taxon>
        <taxon>Pseudomonadota</taxon>
        <taxon>Gammaproteobacteria</taxon>
        <taxon>Alteromonadales</taxon>
        <taxon>Shewanellaceae</taxon>
        <taxon>Shewanella</taxon>
    </lineage>
</organism>
<dbReference type="PRINTS" id="PR00738">
    <property type="entry name" value="GLHYDRLASE20"/>
</dbReference>
<comment type="catalytic activity">
    <reaction evidence="1">
        <text>Hydrolysis of terminal non-reducing N-acetyl-D-hexosamine residues in N-acetyl-beta-D-hexosaminides.</text>
        <dbReference type="EC" id="3.2.1.52"/>
    </reaction>
</comment>
<dbReference type="Pfam" id="PF03174">
    <property type="entry name" value="CHB_HEX_C"/>
    <property type="match status" value="1"/>
</dbReference>
<dbReference type="Pfam" id="PF02838">
    <property type="entry name" value="Glyco_hydro_20b"/>
    <property type="match status" value="1"/>
</dbReference>
<dbReference type="Gene3D" id="2.60.40.290">
    <property type="match status" value="1"/>
</dbReference>
<dbReference type="PROSITE" id="PS51257">
    <property type="entry name" value="PROKAR_LIPOPROTEIN"/>
    <property type="match status" value="1"/>
</dbReference>
<dbReference type="SUPFAM" id="SSF81296">
    <property type="entry name" value="E set domains"/>
    <property type="match status" value="1"/>
</dbReference>
<protein>
    <recommendedName>
        <fullName evidence="3">beta-N-acetylhexosaminidase</fullName>
        <ecNumber evidence="3">3.2.1.52</ecNumber>
    </recommendedName>
    <alternativeName>
        <fullName evidence="6">Beta-N-acetylhexosaminidase</fullName>
    </alternativeName>
    <alternativeName>
        <fullName evidence="7">N-acetyl-beta-glucosaminidase</fullName>
    </alternativeName>
</protein>
<evidence type="ECO:0000256" key="3">
    <source>
        <dbReference type="ARBA" id="ARBA00012663"/>
    </source>
</evidence>
<dbReference type="PANTHER" id="PTHR22600:SF57">
    <property type="entry name" value="BETA-N-ACETYLHEXOSAMINIDASE"/>
    <property type="match status" value="1"/>
</dbReference>
<evidence type="ECO:0000313" key="10">
    <source>
        <dbReference type="Proteomes" id="UP000761574"/>
    </source>
</evidence>
<dbReference type="InterPro" id="IPR017853">
    <property type="entry name" value="GH"/>
</dbReference>
<dbReference type="InterPro" id="IPR004866">
    <property type="entry name" value="CHB/HEX_N_dom"/>
</dbReference>